<protein>
    <submittedName>
        <fullName evidence="2">YjzC-like protein</fullName>
    </submittedName>
</protein>
<dbReference type="OrthoDB" id="5244304at2"/>
<dbReference type="EMBL" id="FRAF01000022">
    <property type="protein sequence ID" value="SHK76420.1"/>
    <property type="molecule type" value="Genomic_DNA"/>
</dbReference>
<reference evidence="3" key="1">
    <citation type="submission" date="2016-11" db="EMBL/GenBank/DDBJ databases">
        <authorList>
            <person name="Varghese N."/>
            <person name="Submissions S."/>
        </authorList>
    </citation>
    <scope>NUCLEOTIDE SEQUENCE [LARGE SCALE GENOMIC DNA]</scope>
    <source>
        <strain evidence="3">USBA-503</strain>
    </source>
</reference>
<dbReference type="AlphaFoldDB" id="A0A1M6V4Q9"/>
<evidence type="ECO:0000256" key="1">
    <source>
        <dbReference type="SAM" id="MobiDB-lite"/>
    </source>
</evidence>
<keyword evidence="3" id="KW-1185">Reference proteome</keyword>
<organism evidence="2 3">
    <name type="scientific">Alicyclobacillus tolerans</name>
    <dbReference type="NCBI Taxonomy" id="90970"/>
    <lineage>
        <taxon>Bacteria</taxon>
        <taxon>Bacillati</taxon>
        <taxon>Bacillota</taxon>
        <taxon>Bacilli</taxon>
        <taxon>Bacillales</taxon>
        <taxon>Alicyclobacillaceae</taxon>
        <taxon>Alicyclobacillus</taxon>
    </lineage>
</organism>
<evidence type="ECO:0000313" key="3">
    <source>
        <dbReference type="Proteomes" id="UP000184016"/>
    </source>
</evidence>
<evidence type="ECO:0000313" key="2">
    <source>
        <dbReference type="EMBL" id="SHK76420.1"/>
    </source>
</evidence>
<sequence length="68" mass="7911">MGGEHNQFEPGWEVPNDGVYREIGEHPDSEGILHARELHLHKGDRFPRTTNGNRKWTRVKNGDVKHRN</sequence>
<dbReference type="Pfam" id="PF14168">
    <property type="entry name" value="YjzC"/>
    <property type="match status" value="1"/>
</dbReference>
<dbReference type="InterPro" id="IPR025549">
    <property type="entry name" value="YjzC"/>
</dbReference>
<dbReference type="STRING" id="1830138.SAMN05443507_1225"/>
<proteinExistence type="predicted"/>
<feature type="region of interest" description="Disordered" evidence="1">
    <location>
        <begin position="44"/>
        <end position="68"/>
    </location>
</feature>
<accession>A0A1M6V4Q9</accession>
<name>A0A1M6V4Q9_9BACL</name>
<dbReference type="Proteomes" id="UP000184016">
    <property type="component" value="Unassembled WGS sequence"/>
</dbReference>
<gene>
    <name evidence="2" type="ORF">SAMN05443507_1225</name>
</gene>
<dbReference type="RefSeq" id="WP_072874813.1">
    <property type="nucleotide sequence ID" value="NZ_FRAF01000022.1"/>
</dbReference>